<feature type="transmembrane region" description="Helical" evidence="4">
    <location>
        <begin position="458"/>
        <end position="476"/>
    </location>
</feature>
<dbReference type="OrthoDB" id="10249045at2759"/>
<dbReference type="Gene3D" id="3.40.630.10">
    <property type="entry name" value="Zn peptidases"/>
    <property type="match status" value="1"/>
</dbReference>
<dbReference type="STRING" id="1157962.A0A250WXP5"/>
<organism evidence="7 8">
    <name type="scientific">Chlamydomonas eustigma</name>
    <dbReference type="NCBI Taxonomy" id="1157962"/>
    <lineage>
        <taxon>Eukaryota</taxon>
        <taxon>Viridiplantae</taxon>
        <taxon>Chlorophyta</taxon>
        <taxon>core chlorophytes</taxon>
        <taxon>Chlorophyceae</taxon>
        <taxon>CS clade</taxon>
        <taxon>Chlamydomonadales</taxon>
        <taxon>Chlamydomonadaceae</taxon>
        <taxon>Chlamydomonas</taxon>
    </lineage>
</organism>
<keyword evidence="8" id="KW-1185">Reference proteome</keyword>
<comment type="caution">
    <text evidence="7">The sequence shown here is derived from an EMBL/GenBank/DDBJ whole genome shotgun (WGS) entry which is preliminary data.</text>
</comment>
<reference evidence="7 8" key="1">
    <citation type="submission" date="2017-08" db="EMBL/GenBank/DDBJ databases">
        <title>Acidophilic green algal genome provides insights into adaptation to an acidic environment.</title>
        <authorList>
            <person name="Hirooka S."/>
            <person name="Hirose Y."/>
            <person name="Kanesaki Y."/>
            <person name="Higuchi S."/>
            <person name="Fujiwara T."/>
            <person name="Onuma R."/>
            <person name="Era A."/>
            <person name="Ohbayashi R."/>
            <person name="Uzuka A."/>
            <person name="Nozaki H."/>
            <person name="Yoshikawa H."/>
            <person name="Miyagishima S.Y."/>
        </authorList>
    </citation>
    <scope>NUCLEOTIDE SEQUENCE [LARGE SCALE GENOMIC DNA]</scope>
    <source>
        <strain evidence="7 8">NIES-2499</strain>
    </source>
</reference>
<feature type="signal peptide" evidence="5">
    <location>
        <begin position="1"/>
        <end position="21"/>
    </location>
</feature>
<dbReference type="GO" id="GO:0005615">
    <property type="term" value="C:extracellular space"/>
    <property type="evidence" value="ECO:0007669"/>
    <property type="project" value="TreeGrafter"/>
</dbReference>
<dbReference type="GO" id="GO:0016485">
    <property type="term" value="P:protein processing"/>
    <property type="evidence" value="ECO:0007669"/>
    <property type="project" value="TreeGrafter"/>
</dbReference>
<dbReference type="Proteomes" id="UP000232323">
    <property type="component" value="Unassembled WGS sequence"/>
</dbReference>
<feature type="chain" id="PRO_5013259121" description="Peptidase M14 domain-containing protein" evidence="5">
    <location>
        <begin position="22"/>
        <end position="489"/>
    </location>
</feature>
<keyword evidence="4" id="KW-1133">Transmembrane helix</keyword>
<keyword evidence="4" id="KW-0812">Transmembrane</keyword>
<evidence type="ECO:0000259" key="6">
    <source>
        <dbReference type="PROSITE" id="PS52035"/>
    </source>
</evidence>
<evidence type="ECO:0000313" key="8">
    <source>
        <dbReference type="Proteomes" id="UP000232323"/>
    </source>
</evidence>
<accession>A0A250WXP5</accession>
<dbReference type="SUPFAM" id="SSF49464">
    <property type="entry name" value="Carboxypeptidase regulatory domain-like"/>
    <property type="match status" value="1"/>
</dbReference>
<evidence type="ECO:0000256" key="5">
    <source>
        <dbReference type="SAM" id="SignalP"/>
    </source>
</evidence>
<keyword evidence="2" id="KW-0325">Glycoprotein</keyword>
<evidence type="ECO:0000313" key="7">
    <source>
        <dbReference type="EMBL" id="GAX75469.1"/>
    </source>
</evidence>
<dbReference type="PANTHER" id="PTHR11532">
    <property type="entry name" value="PROTEASE M14 CARBOXYPEPTIDASE"/>
    <property type="match status" value="1"/>
</dbReference>
<comment type="similarity">
    <text evidence="1 3">Belongs to the peptidase M14 family.</text>
</comment>
<dbReference type="InterPro" id="IPR008969">
    <property type="entry name" value="CarboxyPept-like_regulatory"/>
</dbReference>
<dbReference type="PRINTS" id="PR00765">
    <property type="entry name" value="CRBOXYPTASEA"/>
</dbReference>
<feature type="active site" description="Proton donor/acceptor" evidence="3">
    <location>
        <position position="300"/>
    </location>
</feature>
<sequence length="489" mass="54105">MRVSRGFIACLLIDTFHAVIGNPVRLINQARLPLQDTSSPFLTKYHSNAELVHHLTQISQHCGGIAQQIVWGKSNNNLDLVALELYGGQESVDCRPGFKFVGNVHGDEPSGRQLLLALADYLCSAYVAKDDRIVKMLNNISIVIIPTMNPDGFDQKLRENSKKVDLNRNFPDPIKNKLLKSLREHTGMEQPETLAMMNFTLSRRFIGSLALHEGALVANYPFDGYADGHTEIRGTKHASPDDATFMHLAKTYATLHENMASPSNREFPTGITNGAQWYPVYGGMQDWNYFAANCMELTLELNEKKWPDVPRLAQMWQENLKAFVQYPQTVVLGGVHGHIFSSGDAGERNALAASIHIQSQGMEISSCPSGQYYRPLAPGLYNMTVESSGHIASTVEIRVPEDGLGLVLNIELKPHDQPTASMEQQIFNGSPTINLDSPVNLSHTALVVGKGSISPLQVMLYVLGIPLLGGLSLYLWRQSQDRKEKASEL</sequence>
<gene>
    <name evidence="7" type="ORF">CEUSTIGMA_g2912.t1</name>
</gene>
<dbReference type="GO" id="GO:0004181">
    <property type="term" value="F:metallocarboxypeptidase activity"/>
    <property type="evidence" value="ECO:0007669"/>
    <property type="project" value="InterPro"/>
</dbReference>
<dbReference type="SMART" id="SM00631">
    <property type="entry name" value="Zn_pept"/>
    <property type="match status" value="1"/>
</dbReference>
<dbReference type="GO" id="GO:0008270">
    <property type="term" value="F:zinc ion binding"/>
    <property type="evidence" value="ECO:0007669"/>
    <property type="project" value="InterPro"/>
</dbReference>
<protein>
    <recommendedName>
        <fullName evidence="6">Peptidase M14 domain-containing protein</fullName>
    </recommendedName>
</protein>
<keyword evidence="4" id="KW-0472">Membrane</keyword>
<evidence type="ECO:0000256" key="4">
    <source>
        <dbReference type="SAM" id="Phobius"/>
    </source>
</evidence>
<dbReference type="Pfam" id="PF00246">
    <property type="entry name" value="Peptidase_M14"/>
    <property type="match status" value="1"/>
</dbReference>
<dbReference type="PANTHER" id="PTHR11532:SF57">
    <property type="entry name" value="CARBOXYPEPTIDASE D, B"/>
    <property type="match status" value="1"/>
</dbReference>
<evidence type="ECO:0000256" key="2">
    <source>
        <dbReference type="ARBA" id="ARBA00023180"/>
    </source>
</evidence>
<dbReference type="PROSITE" id="PS52035">
    <property type="entry name" value="PEPTIDASE_M14"/>
    <property type="match status" value="1"/>
</dbReference>
<dbReference type="EMBL" id="BEGY01000012">
    <property type="protein sequence ID" value="GAX75469.1"/>
    <property type="molecule type" value="Genomic_DNA"/>
</dbReference>
<evidence type="ECO:0000256" key="1">
    <source>
        <dbReference type="ARBA" id="ARBA00005988"/>
    </source>
</evidence>
<dbReference type="CDD" id="cd18172">
    <property type="entry name" value="M14_CP_plant"/>
    <property type="match status" value="1"/>
</dbReference>
<dbReference type="SUPFAM" id="SSF53187">
    <property type="entry name" value="Zn-dependent exopeptidases"/>
    <property type="match status" value="1"/>
</dbReference>
<proteinExistence type="inferred from homology"/>
<dbReference type="Gene3D" id="2.60.40.1120">
    <property type="entry name" value="Carboxypeptidase-like, regulatory domain"/>
    <property type="match status" value="1"/>
</dbReference>
<dbReference type="GO" id="GO:0006518">
    <property type="term" value="P:peptide metabolic process"/>
    <property type="evidence" value="ECO:0007669"/>
    <property type="project" value="TreeGrafter"/>
</dbReference>
<keyword evidence="5" id="KW-0732">Signal</keyword>
<dbReference type="InterPro" id="IPR000834">
    <property type="entry name" value="Peptidase_M14"/>
</dbReference>
<dbReference type="InterPro" id="IPR050753">
    <property type="entry name" value="Peptidase_M14_domain"/>
</dbReference>
<name>A0A250WXP5_9CHLO</name>
<evidence type="ECO:0000256" key="3">
    <source>
        <dbReference type="PROSITE-ProRule" id="PRU01379"/>
    </source>
</evidence>
<feature type="domain" description="Peptidase M14" evidence="6">
    <location>
        <begin position="44"/>
        <end position="330"/>
    </location>
</feature>
<dbReference type="AlphaFoldDB" id="A0A250WXP5"/>